<organism evidence="4 5">
    <name type="scientific">Haematococcus lacustris</name>
    <name type="common">Green alga</name>
    <name type="synonym">Haematococcus pluvialis</name>
    <dbReference type="NCBI Taxonomy" id="44745"/>
    <lineage>
        <taxon>Eukaryota</taxon>
        <taxon>Viridiplantae</taxon>
        <taxon>Chlorophyta</taxon>
        <taxon>core chlorophytes</taxon>
        <taxon>Chlorophyceae</taxon>
        <taxon>CS clade</taxon>
        <taxon>Chlamydomonadales</taxon>
        <taxon>Haematococcaceae</taxon>
        <taxon>Haematococcus</taxon>
    </lineage>
</organism>
<gene>
    <name evidence="4" type="ORF">HaLaN_21445</name>
</gene>
<dbReference type="Pfam" id="PF01595">
    <property type="entry name" value="CNNM"/>
    <property type="match status" value="1"/>
</dbReference>
<evidence type="ECO:0000313" key="4">
    <source>
        <dbReference type="EMBL" id="GFH23775.1"/>
    </source>
</evidence>
<protein>
    <submittedName>
        <fullName evidence="4">CNNM transmembrane domain-containing protein</fullName>
    </submittedName>
</protein>
<evidence type="ECO:0000313" key="5">
    <source>
        <dbReference type="Proteomes" id="UP000485058"/>
    </source>
</evidence>
<keyword evidence="2" id="KW-0472">Membrane</keyword>
<evidence type="ECO:0000256" key="1">
    <source>
        <dbReference type="ARBA" id="ARBA00022737"/>
    </source>
</evidence>
<dbReference type="EMBL" id="BLLF01002359">
    <property type="protein sequence ID" value="GFH23775.1"/>
    <property type="molecule type" value="Genomic_DNA"/>
</dbReference>
<keyword evidence="1" id="KW-0677">Repeat</keyword>
<dbReference type="PANTHER" id="PTHR12064:SF97">
    <property type="entry name" value="METAL TRANSPORTER CNNM-5"/>
    <property type="match status" value="1"/>
</dbReference>
<dbReference type="PROSITE" id="PS51846">
    <property type="entry name" value="CNNM"/>
    <property type="match status" value="1"/>
</dbReference>
<keyword evidence="2" id="KW-1133">Transmembrane helix</keyword>
<sequence>MSVSAVLLFGEIIPQAICSKYGLVVGAKLARLVKLLMLLTSPISWPFGRLLDAVLGHEGHVLFR</sequence>
<reference evidence="4 5" key="1">
    <citation type="submission" date="2020-02" db="EMBL/GenBank/DDBJ databases">
        <title>Draft genome sequence of Haematococcus lacustris strain NIES-144.</title>
        <authorList>
            <person name="Morimoto D."/>
            <person name="Nakagawa S."/>
            <person name="Yoshida T."/>
            <person name="Sawayama S."/>
        </authorList>
    </citation>
    <scope>NUCLEOTIDE SEQUENCE [LARGE SCALE GENOMIC DNA]</scope>
    <source>
        <strain evidence="4 5">NIES-144</strain>
    </source>
</reference>
<proteinExistence type="predicted"/>
<dbReference type="AlphaFoldDB" id="A0A699ZPB7"/>
<dbReference type="InterPro" id="IPR045095">
    <property type="entry name" value="ACDP"/>
</dbReference>
<dbReference type="GO" id="GO:0016020">
    <property type="term" value="C:membrane"/>
    <property type="evidence" value="ECO:0007669"/>
    <property type="project" value="UniProtKB-UniRule"/>
</dbReference>
<dbReference type="Proteomes" id="UP000485058">
    <property type="component" value="Unassembled WGS sequence"/>
</dbReference>
<dbReference type="InterPro" id="IPR002550">
    <property type="entry name" value="CNNM"/>
</dbReference>
<keyword evidence="5" id="KW-1185">Reference proteome</keyword>
<dbReference type="GO" id="GO:0030026">
    <property type="term" value="P:intracellular manganese ion homeostasis"/>
    <property type="evidence" value="ECO:0007669"/>
    <property type="project" value="TreeGrafter"/>
</dbReference>
<accession>A0A699ZPB7</accession>
<dbReference type="PANTHER" id="PTHR12064">
    <property type="entry name" value="METAL TRANSPORTER CNNM"/>
    <property type="match status" value="1"/>
</dbReference>
<comment type="caution">
    <text evidence="4">The sequence shown here is derived from an EMBL/GenBank/DDBJ whole genome shotgun (WGS) entry which is preliminary data.</text>
</comment>
<evidence type="ECO:0000256" key="2">
    <source>
        <dbReference type="PROSITE-ProRule" id="PRU01193"/>
    </source>
</evidence>
<feature type="domain" description="CNNM transmembrane" evidence="3">
    <location>
        <begin position="1"/>
        <end position="64"/>
    </location>
</feature>
<dbReference type="GO" id="GO:0010960">
    <property type="term" value="P:magnesium ion homeostasis"/>
    <property type="evidence" value="ECO:0007669"/>
    <property type="project" value="InterPro"/>
</dbReference>
<evidence type="ECO:0000259" key="3">
    <source>
        <dbReference type="PROSITE" id="PS51846"/>
    </source>
</evidence>
<name>A0A699ZPB7_HAELA</name>
<keyword evidence="2 4" id="KW-0812">Transmembrane</keyword>
<dbReference type="GO" id="GO:0005737">
    <property type="term" value="C:cytoplasm"/>
    <property type="evidence" value="ECO:0007669"/>
    <property type="project" value="TreeGrafter"/>
</dbReference>